<dbReference type="AlphaFoldDB" id="A0A9Q3EPX8"/>
<protein>
    <submittedName>
        <fullName evidence="2">Uncharacterized protein</fullName>
    </submittedName>
</protein>
<proteinExistence type="predicted"/>
<dbReference type="Proteomes" id="UP000765509">
    <property type="component" value="Unassembled WGS sequence"/>
</dbReference>
<feature type="region of interest" description="Disordered" evidence="1">
    <location>
        <begin position="38"/>
        <end position="62"/>
    </location>
</feature>
<name>A0A9Q3EPX8_9BASI</name>
<evidence type="ECO:0000256" key="1">
    <source>
        <dbReference type="SAM" id="MobiDB-lite"/>
    </source>
</evidence>
<keyword evidence="3" id="KW-1185">Reference proteome</keyword>
<gene>
    <name evidence="2" type="ORF">O181_065603</name>
</gene>
<dbReference type="EMBL" id="AVOT02032176">
    <property type="protein sequence ID" value="MBW0525888.1"/>
    <property type="molecule type" value="Genomic_DNA"/>
</dbReference>
<sequence length="102" mass="11503">MENNYKADVNMFTLVLNEKDTISSNPIPTYNNVMPIPNTPEITAEEPVDLPPLSPSNQNPLIVNHDVPMHKGYSWILEHEVYTSKEIVGNVGDPKNILNHPR</sequence>
<evidence type="ECO:0000313" key="3">
    <source>
        <dbReference type="Proteomes" id="UP000765509"/>
    </source>
</evidence>
<organism evidence="2 3">
    <name type="scientific">Austropuccinia psidii MF-1</name>
    <dbReference type="NCBI Taxonomy" id="1389203"/>
    <lineage>
        <taxon>Eukaryota</taxon>
        <taxon>Fungi</taxon>
        <taxon>Dikarya</taxon>
        <taxon>Basidiomycota</taxon>
        <taxon>Pucciniomycotina</taxon>
        <taxon>Pucciniomycetes</taxon>
        <taxon>Pucciniales</taxon>
        <taxon>Sphaerophragmiaceae</taxon>
        <taxon>Austropuccinia</taxon>
    </lineage>
</organism>
<evidence type="ECO:0000313" key="2">
    <source>
        <dbReference type="EMBL" id="MBW0525888.1"/>
    </source>
</evidence>
<comment type="caution">
    <text evidence="2">The sequence shown here is derived from an EMBL/GenBank/DDBJ whole genome shotgun (WGS) entry which is preliminary data.</text>
</comment>
<reference evidence="2" key="1">
    <citation type="submission" date="2021-03" db="EMBL/GenBank/DDBJ databases">
        <title>Draft genome sequence of rust myrtle Austropuccinia psidii MF-1, a brazilian biotype.</title>
        <authorList>
            <person name="Quecine M.C."/>
            <person name="Pachon D.M.R."/>
            <person name="Bonatelli M.L."/>
            <person name="Correr F.H."/>
            <person name="Franceschini L.M."/>
            <person name="Leite T.F."/>
            <person name="Margarido G.R.A."/>
            <person name="Almeida C.A."/>
            <person name="Ferrarezi J.A."/>
            <person name="Labate C.A."/>
        </authorList>
    </citation>
    <scope>NUCLEOTIDE SEQUENCE</scope>
    <source>
        <strain evidence="2">MF-1</strain>
    </source>
</reference>
<accession>A0A9Q3EPX8</accession>